<comment type="caution">
    <text evidence="1">The sequence shown here is derived from an EMBL/GenBank/DDBJ whole genome shotgun (WGS) entry which is preliminary data.</text>
</comment>
<dbReference type="EMBL" id="JABXBU010000001">
    <property type="protein sequence ID" value="KAF8797271.1"/>
    <property type="molecule type" value="Genomic_DNA"/>
</dbReference>
<reference evidence="1" key="1">
    <citation type="journal article" date="2020" name="bioRxiv">
        <title>Chromosome-level reference genome of the European wasp spider Argiope bruennichi: a resource for studies on range expansion and evolutionary adaptation.</title>
        <authorList>
            <person name="Sheffer M.M."/>
            <person name="Hoppe A."/>
            <person name="Krehenwinkel H."/>
            <person name="Uhl G."/>
            <person name="Kuss A.W."/>
            <person name="Jensen L."/>
            <person name="Jensen C."/>
            <person name="Gillespie R.G."/>
            <person name="Hoff K.J."/>
            <person name="Prost S."/>
        </authorList>
    </citation>
    <scope>NUCLEOTIDE SEQUENCE</scope>
</reference>
<sequence>MAAKNQAMASASLVLKSQVVPLSANSMSPSSVSKNLLKGSQDLEWHNAMSGVAVPHSSPSDLPAAVGIPPQVLCCAGGIKQKDVNLQDHSLSPVSPEEIPYFSLRSLDLPPCPPLVSPSRPGSPSWASPSSVTIAKGLSPPVSLKLHLEEVHLISSPSDTACSATQMHVCTAAAKSLEIARVNLSKLLLAQLSLPRSQAPLDSLFGHCQSARGVPMTSPSSSTPLELFRQVPKPDPGFCTPSSIGISGVSRPDLGSHQNPSFQSSQDGPMIFPKPQAIGSYAARPSRGRKPVSEDTTTDVATAIVERNQTGTAGKQRTRGIARQLDVSASTVWKV</sequence>
<evidence type="ECO:0000313" key="2">
    <source>
        <dbReference type="Proteomes" id="UP000807504"/>
    </source>
</evidence>
<gene>
    <name evidence="1" type="ORF">HNY73_001556</name>
</gene>
<evidence type="ECO:0000313" key="1">
    <source>
        <dbReference type="EMBL" id="KAF8797271.1"/>
    </source>
</evidence>
<accession>A0A8T0G263</accession>
<name>A0A8T0G263_ARGBR</name>
<dbReference type="AlphaFoldDB" id="A0A8T0G263"/>
<keyword evidence="2" id="KW-1185">Reference proteome</keyword>
<protein>
    <submittedName>
        <fullName evidence="1">Uncharacterized protein</fullName>
    </submittedName>
</protein>
<dbReference type="Proteomes" id="UP000807504">
    <property type="component" value="Unassembled WGS sequence"/>
</dbReference>
<reference evidence="1" key="2">
    <citation type="submission" date="2020-06" db="EMBL/GenBank/DDBJ databases">
        <authorList>
            <person name="Sheffer M."/>
        </authorList>
    </citation>
    <scope>NUCLEOTIDE SEQUENCE</scope>
</reference>
<proteinExistence type="predicted"/>
<organism evidence="1 2">
    <name type="scientific">Argiope bruennichi</name>
    <name type="common">Wasp spider</name>
    <name type="synonym">Aranea bruennichi</name>
    <dbReference type="NCBI Taxonomy" id="94029"/>
    <lineage>
        <taxon>Eukaryota</taxon>
        <taxon>Metazoa</taxon>
        <taxon>Ecdysozoa</taxon>
        <taxon>Arthropoda</taxon>
        <taxon>Chelicerata</taxon>
        <taxon>Arachnida</taxon>
        <taxon>Araneae</taxon>
        <taxon>Araneomorphae</taxon>
        <taxon>Entelegynae</taxon>
        <taxon>Araneoidea</taxon>
        <taxon>Araneidae</taxon>
        <taxon>Argiope</taxon>
    </lineage>
</organism>